<proteinExistence type="predicted"/>
<reference evidence="1 2" key="1">
    <citation type="submission" date="2023-11" db="EMBL/GenBank/DDBJ databases">
        <authorList>
            <person name="Cook R."/>
            <person name="Crisci M."/>
            <person name="Pye H."/>
            <person name="Adriaenssens E."/>
            <person name="Santini J."/>
        </authorList>
    </citation>
    <scope>NUCLEOTIDE SEQUENCE [LARGE SCALE GENOMIC DNA]</scope>
    <source>
        <strain evidence="1">Lak_Megaphage_RVC_AP3_GC26</strain>
    </source>
</reference>
<accession>A0ABZ0Z0Q8</accession>
<dbReference type="EMBL" id="OR769219">
    <property type="protein sequence ID" value="WQJ51537.1"/>
    <property type="molecule type" value="Genomic_DNA"/>
</dbReference>
<keyword evidence="2" id="KW-1185">Reference proteome</keyword>
<protein>
    <submittedName>
        <fullName evidence="1">Uncharacterized protein</fullName>
    </submittedName>
</protein>
<name>A0ABZ0Z0Q8_9CAUD</name>
<evidence type="ECO:0000313" key="2">
    <source>
        <dbReference type="Proteomes" id="UP001348805"/>
    </source>
</evidence>
<sequence>MPTMMPLMDKDTVRYITQNITPEETEYVAGIKSTIDDSKCEPQKCDDVIYLTKIIAFYTKFNNLASVTPNNQYKMHIQDFMWRLQQYKEDIFEVVQSIIGVLQGSDITKIELPISDNPLEIINELKQCVQNWFTLHVDDIEYEGARSLTSSFLSVIHKYVYLFRLDKCSTADYCQDQKLPNPDAGLCGVNNAYAVKF</sequence>
<evidence type="ECO:0000313" key="1">
    <source>
        <dbReference type="EMBL" id="WQJ51537.1"/>
    </source>
</evidence>
<dbReference type="Proteomes" id="UP001348805">
    <property type="component" value="Segment"/>
</dbReference>
<organism evidence="1 2">
    <name type="scientific">phage Lak_Megaphage_RVC_AP3_GC26</name>
    <dbReference type="NCBI Taxonomy" id="3109225"/>
    <lineage>
        <taxon>Viruses</taxon>
        <taxon>Duplodnaviria</taxon>
        <taxon>Heunggongvirae</taxon>
        <taxon>Uroviricota</taxon>
        <taxon>Caudoviricetes</taxon>
        <taxon>Caudoviricetes code 15 clade</taxon>
    </lineage>
</organism>